<keyword evidence="6" id="KW-0472">Membrane</keyword>
<name>A0A5A7SIB1_9NOCA</name>
<dbReference type="InterPro" id="IPR036249">
    <property type="entry name" value="Thioredoxin-like_sf"/>
</dbReference>
<keyword evidence="5" id="KW-0676">Redox-active center</keyword>
<dbReference type="Proteomes" id="UP000322244">
    <property type="component" value="Unassembled WGS sequence"/>
</dbReference>
<dbReference type="InterPro" id="IPR017937">
    <property type="entry name" value="Thioredoxin_CS"/>
</dbReference>
<gene>
    <name evidence="8" type="ORF">FOY51_00400</name>
</gene>
<evidence type="ECO:0000256" key="1">
    <source>
        <dbReference type="ARBA" id="ARBA00004196"/>
    </source>
</evidence>
<dbReference type="CDD" id="cd02966">
    <property type="entry name" value="TlpA_like_family"/>
    <property type="match status" value="1"/>
</dbReference>
<sequence>MRISNTARWSLAALVVVIALIVAIWPRGHDQPDRGADVRADTPSAQVEPVDPALAAQLAPCPQPAAGARPANGPLAGLSLTCLHDGVPIDLGSALAGKPALINLWAYWCAPCAQELPILADFAARTGGAVNVLTVHSDPSEAKALARLADLSVRLPGFQDGDSRLRTAVSAPPVLPVSVLIRADGSVAEVVAHPFASVDEIAAEVQRTLGVSV</sequence>
<dbReference type="PANTHER" id="PTHR42852">
    <property type="entry name" value="THIOL:DISULFIDE INTERCHANGE PROTEIN DSBE"/>
    <property type="match status" value="1"/>
</dbReference>
<keyword evidence="6" id="KW-0812">Transmembrane</keyword>
<dbReference type="PANTHER" id="PTHR42852:SF6">
    <property type="entry name" value="THIOL:DISULFIDE INTERCHANGE PROTEIN DSBE"/>
    <property type="match status" value="1"/>
</dbReference>
<protein>
    <submittedName>
        <fullName evidence="8">Redoxin domain-containing protein</fullName>
    </submittedName>
</protein>
<dbReference type="OrthoDB" id="9796554at2"/>
<dbReference type="AlphaFoldDB" id="A0A5A7SIB1"/>
<dbReference type="GO" id="GO:0017004">
    <property type="term" value="P:cytochrome complex assembly"/>
    <property type="evidence" value="ECO:0007669"/>
    <property type="project" value="UniProtKB-KW"/>
</dbReference>
<evidence type="ECO:0000256" key="5">
    <source>
        <dbReference type="ARBA" id="ARBA00023284"/>
    </source>
</evidence>
<keyword evidence="4" id="KW-1015">Disulfide bond</keyword>
<dbReference type="GO" id="GO:0030313">
    <property type="term" value="C:cell envelope"/>
    <property type="evidence" value="ECO:0007669"/>
    <property type="project" value="UniProtKB-SubCell"/>
</dbReference>
<dbReference type="RefSeq" id="WP_149428242.1">
    <property type="nucleotide sequence ID" value="NZ_VLNY01000001.1"/>
</dbReference>
<dbReference type="Gene3D" id="3.40.30.10">
    <property type="entry name" value="Glutaredoxin"/>
    <property type="match status" value="1"/>
</dbReference>
<dbReference type="Pfam" id="PF08534">
    <property type="entry name" value="Redoxin"/>
    <property type="match status" value="1"/>
</dbReference>
<dbReference type="PROSITE" id="PS00194">
    <property type="entry name" value="THIOREDOXIN_1"/>
    <property type="match status" value="1"/>
</dbReference>
<evidence type="ECO:0000313" key="8">
    <source>
        <dbReference type="EMBL" id="KAA0024467.1"/>
    </source>
</evidence>
<dbReference type="InterPro" id="IPR013740">
    <property type="entry name" value="Redoxin"/>
</dbReference>
<comment type="subcellular location">
    <subcellularLocation>
        <location evidence="1">Cell envelope</location>
    </subcellularLocation>
</comment>
<comment type="caution">
    <text evidence="8">The sequence shown here is derived from an EMBL/GenBank/DDBJ whole genome shotgun (WGS) entry which is preliminary data.</text>
</comment>
<keyword evidence="9" id="KW-1185">Reference proteome</keyword>
<evidence type="ECO:0000259" key="7">
    <source>
        <dbReference type="PROSITE" id="PS51352"/>
    </source>
</evidence>
<dbReference type="InterPro" id="IPR013766">
    <property type="entry name" value="Thioredoxin_domain"/>
</dbReference>
<feature type="transmembrane region" description="Helical" evidence="6">
    <location>
        <begin position="6"/>
        <end position="25"/>
    </location>
</feature>
<accession>A0A5A7SIB1</accession>
<evidence type="ECO:0000256" key="6">
    <source>
        <dbReference type="SAM" id="Phobius"/>
    </source>
</evidence>
<keyword evidence="3" id="KW-0735">Signal-anchor</keyword>
<dbReference type="InterPro" id="IPR050553">
    <property type="entry name" value="Thioredoxin_ResA/DsbE_sf"/>
</dbReference>
<evidence type="ECO:0000256" key="3">
    <source>
        <dbReference type="ARBA" id="ARBA00022968"/>
    </source>
</evidence>
<evidence type="ECO:0000256" key="2">
    <source>
        <dbReference type="ARBA" id="ARBA00022748"/>
    </source>
</evidence>
<keyword evidence="6" id="KW-1133">Transmembrane helix</keyword>
<dbReference type="EMBL" id="VLNY01000001">
    <property type="protein sequence ID" value="KAA0024467.1"/>
    <property type="molecule type" value="Genomic_DNA"/>
</dbReference>
<dbReference type="GO" id="GO:0016491">
    <property type="term" value="F:oxidoreductase activity"/>
    <property type="evidence" value="ECO:0007669"/>
    <property type="project" value="InterPro"/>
</dbReference>
<dbReference type="SUPFAM" id="SSF52833">
    <property type="entry name" value="Thioredoxin-like"/>
    <property type="match status" value="1"/>
</dbReference>
<organism evidence="8 9">
    <name type="scientific">Antrihabitans cavernicola</name>
    <dbReference type="NCBI Taxonomy" id="2495913"/>
    <lineage>
        <taxon>Bacteria</taxon>
        <taxon>Bacillati</taxon>
        <taxon>Actinomycetota</taxon>
        <taxon>Actinomycetes</taxon>
        <taxon>Mycobacteriales</taxon>
        <taxon>Nocardiaceae</taxon>
        <taxon>Antrihabitans</taxon>
    </lineage>
</organism>
<feature type="domain" description="Thioredoxin" evidence="7">
    <location>
        <begin position="57"/>
        <end position="210"/>
    </location>
</feature>
<keyword evidence="2" id="KW-0201">Cytochrome c-type biogenesis</keyword>
<dbReference type="PROSITE" id="PS51352">
    <property type="entry name" value="THIOREDOXIN_2"/>
    <property type="match status" value="1"/>
</dbReference>
<evidence type="ECO:0000256" key="4">
    <source>
        <dbReference type="ARBA" id="ARBA00023157"/>
    </source>
</evidence>
<reference evidence="8 9" key="1">
    <citation type="submission" date="2019-07" db="EMBL/GenBank/DDBJ databases">
        <title>Rhodococcus cavernicolus sp. nov., isolated from a cave.</title>
        <authorList>
            <person name="Lee S.D."/>
        </authorList>
    </citation>
    <scope>NUCLEOTIDE SEQUENCE [LARGE SCALE GENOMIC DNA]</scope>
    <source>
        <strain evidence="8 9">C1-24</strain>
    </source>
</reference>
<evidence type="ECO:0000313" key="9">
    <source>
        <dbReference type="Proteomes" id="UP000322244"/>
    </source>
</evidence>
<proteinExistence type="predicted"/>